<gene>
    <name evidence="2" type="ORF">SLA_0301</name>
</gene>
<dbReference type="GO" id="GO:0016491">
    <property type="term" value="F:oxidoreductase activity"/>
    <property type="evidence" value="ECO:0007669"/>
    <property type="project" value="InterPro"/>
</dbReference>
<proteinExistence type="predicted"/>
<sequence>MWADVVCAWAYIGKRRLAAALEEAAILLEKRDGEPVEVVWRPFRIDPTAPAEAEPLEEALRDPVTDTALQGCAPGTTVAENHARVSEIAAAEGLGPRWGAAWRASSHDAHRLIALAYEQGGAALQDAVLEGVLRAHFVEQRDISRTETLREIASTAGFAEGARLLDEGGAEEYVRETLLRGKAIGVTTSPTLVIGGEALAGAHAPEVIARFVARAAAEPRRELPAEVERLRLAEALLDKGDPLGCLTLLGALMEEYPEERSVRMLAARAHFHSAQLSRARGELETLVAQNPDDAYARLLLGRTLERQGAKEEATPHLRIAAAMNPEYGTAGGPAPA</sequence>
<dbReference type="PANTHER" id="PTHR13887">
    <property type="entry name" value="GLUTATHIONE S-TRANSFERASE KAPPA"/>
    <property type="match status" value="1"/>
</dbReference>
<dbReference type="Gene3D" id="1.25.40.10">
    <property type="entry name" value="Tetratricopeptide repeat domain"/>
    <property type="match status" value="1"/>
</dbReference>
<dbReference type="KEGG" id="slau:SLA_0301"/>
<dbReference type="Proteomes" id="UP000217676">
    <property type="component" value="Chromosome"/>
</dbReference>
<keyword evidence="3" id="KW-1185">Reference proteome</keyword>
<dbReference type="Pfam" id="PF14559">
    <property type="entry name" value="TPR_19"/>
    <property type="match status" value="1"/>
</dbReference>
<accession>A0A160NU27</accession>
<reference evidence="2 3" key="1">
    <citation type="journal article" date="2016" name="Genome Announc.">
        <title>Complete Genome Sequence of Thiostrepton-Producing Streptomyces laurentii ATCC 31255.</title>
        <authorList>
            <person name="Doi K."/>
            <person name="Fujino Y."/>
            <person name="Nagayoshi Y."/>
            <person name="Ohshima T."/>
            <person name="Ogata S."/>
        </authorList>
    </citation>
    <scope>NUCLEOTIDE SEQUENCE [LARGE SCALE GENOMIC DNA]</scope>
    <source>
        <strain evidence="2 3">ATCC 31255</strain>
    </source>
</reference>
<dbReference type="AlphaFoldDB" id="A0A160NU27"/>
<name>A0A160NU27_STRLU</name>
<dbReference type="EMBL" id="AP017424">
    <property type="protein sequence ID" value="BAU81256.1"/>
    <property type="molecule type" value="Genomic_DNA"/>
</dbReference>
<dbReference type="PANTHER" id="PTHR13887:SF41">
    <property type="entry name" value="THIOREDOXIN SUPERFAMILY PROTEIN"/>
    <property type="match status" value="1"/>
</dbReference>
<evidence type="ECO:0000313" key="3">
    <source>
        <dbReference type="Proteomes" id="UP000217676"/>
    </source>
</evidence>
<dbReference type="InterPro" id="IPR036249">
    <property type="entry name" value="Thioredoxin-like_sf"/>
</dbReference>
<feature type="domain" description="DSBA-like thioredoxin" evidence="1">
    <location>
        <begin position="2"/>
        <end position="210"/>
    </location>
</feature>
<dbReference type="SUPFAM" id="SSF48452">
    <property type="entry name" value="TPR-like"/>
    <property type="match status" value="1"/>
</dbReference>
<dbReference type="InterPro" id="IPR011990">
    <property type="entry name" value="TPR-like_helical_dom_sf"/>
</dbReference>
<dbReference type="InterPro" id="IPR001853">
    <property type="entry name" value="DSBA-like_thioredoxin_dom"/>
</dbReference>
<dbReference type="Gene3D" id="3.40.30.10">
    <property type="entry name" value="Glutaredoxin"/>
    <property type="match status" value="1"/>
</dbReference>
<protein>
    <submittedName>
        <fullName evidence="2">DSBA oxidoreductase</fullName>
    </submittedName>
</protein>
<dbReference type="SUPFAM" id="SSF52833">
    <property type="entry name" value="Thioredoxin-like"/>
    <property type="match status" value="1"/>
</dbReference>
<organism evidence="2 3">
    <name type="scientific">Streptomyces laurentii</name>
    <dbReference type="NCBI Taxonomy" id="39478"/>
    <lineage>
        <taxon>Bacteria</taxon>
        <taxon>Bacillati</taxon>
        <taxon>Actinomycetota</taxon>
        <taxon>Actinomycetes</taxon>
        <taxon>Kitasatosporales</taxon>
        <taxon>Streptomycetaceae</taxon>
        <taxon>Streptomyces</taxon>
    </lineage>
</organism>
<dbReference type="Pfam" id="PF01323">
    <property type="entry name" value="DSBA"/>
    <property type="match status" value="1"/>
</dbReference>
<evidence type="ECO:0000259" key="1">
    <source>
        <dbReference type="Pfam" id="PF01323"/>
    </source>
</evidence>
<evidence type="ECO:0000313" key="2">
    <source>
        <dbReference type="EMBL" id="BAU81256.1"/>
    </source>
</evidence>